<feature type="transmembrane region" description="Helical" evidence="1">
    <location>
        <begin position="185"/>
        <end position="210"/>
    </location>
</feature>
<feature type="transmembrane region" description="Helical" evidence="1">
    <location>
        <begin position="264"/>
        <end position="287"/>
    </location>
</feature>
<dbReference type="PANTHER" id="PTHR23534">
    <property type="entry name" value="MFS PERMEASE"/>
    <property type="match status" value="1"/>
</dbReference>
<dbReference type="Proteomes" id="UP000000270">
    <property type="component" value="Chromosome"/>
</dbReference>
<organism evidence="2 3">
    <name type="scientific">Azorhizobium caulinodans (strain ATCC 43989 / DSM 5975 / JCM 20966 / LMG 6465 / NBRC 14845 / NCIMB 13405 / ORS 571)</name>
    <dbReference type="NCBI Taxonomy" id="438753"/>
    <lineage>
        <taxon>Bacteria</taxon>
        <taxon>Pseudomonadati</taxon>
        <taxon>Pseudomonadota</taxon>
        <taxon>Alphaproteobacteria</taxon>
        <taxon>Hyphomicrobiales</taxon>
        <taxon>Xanthobacteraceae</taxon>
        <taxon>Azorhizobium</taxon>
    </lineage>
</organism>
<evidence type="ECO:0000313" key="3">
    <source>
        <dbReference type="Proteomes" id="UP000000270"/>
    </source>
</evidence>
<reference evidence="2 3" key="1">
    <citation type="journal article" date="2007" name="Appl. Environ. Microbiol.">
        <title>Rhizobial factors required for stem nodule maturation and maintenance in Sesbania rostrata-Azorhizobium caulinodans ORS571 symbiosis.</title>
        <authorList>
            <person name="Suzuki S."/>
            <person name="Aono T."/>
            <person name="Lee KB."/>
            <person name="Suzuki T."/>
            <person name="Liu CT."/>
            <person name="Miwa H."/>
            <person name="Wakao S."/>
            <person name="Iki T."/>
            <person name="Oyaizu H."/>
        </authorList>
    </citation>
    <scope>NUCLEOTIDE SEQUENCE [LARGE SCALE GENOMIC DNA]</scope>
    <source>
        <strain evidence="3">ATCC 43989 / DSM 5975 / JCM 20966 / LMG 6465 / NBRC 14845 / NCIMB 13405 / ORS 571</strain>
    </source>
</reference>
<feature type="transmembrane region" description="Helical" evidence="1">
    <location>
        <begin position="158"/>
        <end position="179"/>
    </location>
</feature>
<keyword evidence="3" id="KW-1185">Reference proteome</keyword>
<feature type="transmembrane region" description="Helical" evidence="1">
    <location>
        <begin position="70"/>
        <end position="90"/>
    </location>
</feature>
<reference evidence="2 3" key="6">
    <citation type="journal article" date="2011" name="Appl. Environ. Microbiol.">
        <title>Involvement of the azorhizobial chromosome partition gene (parA) in the onset of bacteroid differentiation during Sesbania rostrata stem nodule development.</title>
        <authorList>
            <person name="Liu CT."/>
            <person name="Lee KB."/>
            <person name="Wang YS."/>
            <person name="Peng MH."/>
            <person name="Lee KT."/>
            <person name="Suzuki S."/>
            <person name="Suzuki T."/>
            <person name="Oyaizu H."/>
        </authorList>
    </citation>
    <scope>NUCLEOTIDE SEQUENCE [LARGE SCALE GENOMIC DNA]</scope>
    <source>
        <strain evidence="3">ATCC 43989 / DSM 5975 / JCM 20966 / LMG 6465 / NBRC 14845 / NCIMB 13405 / ORS 571</strain>
    </source>
</reference>
<dbReference type="AlphaFoldDB" id="A8HZ35"/>
<dbReference type="Gene3D" id="1.20.1250.20">
    <property type="entry name" value="MFS general substrate transporter like domains"/>
    <property type="match status" value="1"/>
</dbReference>
<reference evidence="2 3" key="3">
    <citation type="journal article" date="2008" name="BMC Genomics">
        <title>The genome of the versatile nitrogen fixer Azorhizobium caulinodans ORS571.</title>
        <authorList>
            <person name="Lee KB."/>
            <person name="Backer P.D."/>
            <person name="Aono T."/>
            <person name="Liu CT."/>
            <person name="Suzuki S."/>
            <person name="Suzuki T."/>
            <person name="Kaneko T."/>
            <person name="Yamada M."/>
            <person name="Tabata S."/>
            <person name="Kupfer D.M."/>
            <person name="Najar F.Z."/>
            <person name="Wiley G.B."/>
            <person name="Roe B."/>
            <person name="Binnewies T.T."/>
            <person name="Ussery D.W."/>
            <person name="D'Haeze W."/>
            <person name="Herder J.D."/>
            <person name="Gevers D."/>
            <person name="Vereecke D."/>
            <person name="Holsters M."/>
            <person name="Oyaizu H."/>
        </authorList>
    </citation>
    <scope>NUCLEOTIDE SEQUENCE [LARGE SCALE GENOMIC DNA]</scope>
    <source>
        <strain evidence="3">ATCC 43989 / DSM 5975 / JCM 20966 / LMG 6465 / NBRC 14845 / NCIMB 13405 / ORS 571</strain>
    </source>
</reference>
<dbReference type="SUPFAM" id="SSF103473">
    <property type="entry name" value="MFS general substrate transporter"/>
    <property type="match status" value="1"/>
</dbReference>
<dbReference type="HOGENOM" id="CLU_739543_0_0_5"/>
<dbReference type="KEGG" id="azc:AZC_4531"/>
<keyword evidence="1" id="KW-0812">Transmembrane</keyword>
<evidence type="ECO:0008006" key="4">
    <source>
        <dbReference type="Google" id="ProtNLM"/>
    </source>
</evidence>
<dbReference type="InterPro" id="IPR036259">
    <property type="entry name" value="MFS_trans_sf"/>
</dbReference>
<accession>A8HZ35</accession>
<keyword evidence="1" id="KW-1133">Transmembrane helix</keyword>
<protein>
    <recommendedName>
        <fullName evidence="4">MFS transporter</fullName>
    </recommendedName>
</protein>
<dbReference type="RefSeq" id="WP_012173050.1">
    <property type="nucleotide sequence ID" value="NC_009937.1"/>
</dbReference>
<feature type="transmembrane region" description="Helical" evidence="1">
    <location>
        <begin position="231"/>
        <end position="252"/>
    </location>
</feature>
<name>A8HZ35_AZOC5</name>
<feature type="transmembrane region" description="Helical" evidence="1">
    <location>
        <begin position="102"/>
        <end position="120"/>
    </location>
</feature>
<sequence length="374" mass="37452">MSRLAQAGSPRAGMLACICDPQFDLPANDNSHGRPNAVPLALGFAFAVLAQTLASGILPIAGAMLAPRPVLATLPFAAMMLGAALASFPASFLGDAFGRRTGFALGASLGIAGGAVLALGLLQRQFAFACLGALWLGMAQGFSFFYRHEAAASAGRPAAATAGVMAGGLLAALVGPTLASFSEALFSPFLLVGSAVLAALAHTASLGVAVRLAPDARPWIDTGAAGPLKAIVAPTLLGMLAWFGMSLVMASAPLALMDCGVAEGAVFGFIALHVAAMYAPAVPLALLGRYLKPQAVAAGGTLLVLLAYPLQHTDATSLVTAALILVGAGWSAATVGCTAWLHQSARPGRLALALHDGALFSAAILGAALAGRFF</sequence>
<reference evidence="2 3" key="5">
    <citation type="journal article" date="2010" name="Appl. Environ. Microbiol.">
        <title>phrR-like gene praR of Azorhizobium caulinodans ORS571 is essential for symbiosis with Sesbania rostrata and is involved in expression of reb genes.</title>
        <authorList>
            <person name="Akiba N."/>
            <person name="Aono T."/>
            <person name="Toyazaki H."/>
            <person name="Sato S."/>
            <person name="Oyaizu H."/>
        </authorList>
    </citation>
    <scope>NUCLEOTIDE SEQUENCE [LARGE SCALE GENOMIC DNA]</scope>
    <source>
        <strain evidence="3">ATCC 43989 / DSM 5975 / JCM 20966 / LMG 6465 / NBRC 14845 / NCIMB 13405 / ORS 571</strain>
    </source>
</reference>
<reference evidence="2 3" key="4">
    <citation type="journal article" date="2009" name="Appl. Environ. Microbiol.">
        <title>Comparative genome-wide transcriptional profiling of Azorhizobium caulinodans ORS571 grown under free-living and symbiotic conditions.</title>
        <authorList>
            <person name="Tsukada S."/>
            <person name="Aono T."/>
            <person name="Akiba N."/>
            <person name="Lee KB."/>
            <person name="Liu CT."/>
            <person name="Toyazaki H."/>
            <person name="Oyaizu H."/>
        </authorList>
    </citation>
    <scope>NUCLEOTIDE SEQUENCE [LARGE SCALE GENOMIC DNA]</scope>
    <source>
        <strain evidence="3">ATCC 43989 / DSM 5975 / JCM 20966 / LMG 6465 / NBRC 14845 / NCIMB 13405 / ORS 571</strain>
    </source>
</reference>
<dbReference type="STRING" id="438753.AZC_4531"/>
<feature type="transmembrane region" description="Helical" evidence="1">
    <location>
        <begin position="126"/>
        <end position="146"/>
    </location>
</feature>
<evidence type="ECO:0000256" key="1">
    <source>
        <dbReference type="SAM" id="Phobius"/>
    </source>
</evidence>
<evidence type="ECO:0000313" key="2">
    <source>
        <dbReference type="EMBL" id="BAF90529.1"/>
    </source>
</evidence>
<feature type="transmembrane region" description="Helical" evidence="1">
    <location>
        <begin position="40"/>
        <end position="64"/>
    </location>
</feature>
<dbReference type="EMBL" id="AP009384">
    <property type="protein sequence ID" value="BAF90529.1"/>
    <property type="molecule type" value="Genomic_DNA"/>
</dbReference>
<keyword evidence="1" id="KW-0472">Membrane</keyword>
<reference evidence="3" key="2">
    <citation type="submission" date="2007-04" db="EMBL/GenBank/DDBJ databases">
        <title>Complete genome sequence of the nitrogen-fixing bacterium Azorhizobium caulinodans ORS571.</title>
        <authorList>
            <person name="Lee K.B."/>
            <person name="Backer P.D."/>
            <person name="Aono T."/>
            <person name="Liu C.T."/>
            <person name="Suzuki S."/>
            <person name="Suzuki T."/>
            <person name="Kaneko T."/>
            <person name="Yamada M."/>
            <person name="Tabata S."/>
            <person name="Kupfer D.M."/>
            <person name="Najar F.Z."/>
            <person name="Wiley G.B."/>
            <person name="Roe B."/>
            <person name="Binnewies T."/>
            <person name="Ussery D."/>
            <person name="Vereecke D."/>
            <person name="Gevers D."/>
            <person name="Holsters M."/>
            <person name="Oyaizu H."/>
        </authorList>
    </citation>
    <scope>NUCLEOTIDE SEQUENCE [LARGE SCALE GENOMIC DNA]</scope>
    <source>
        <strain evidence="3">ATCC 43989 / DSM 5975 / JCM 20966 / LMG 6465 / NBRC 14845 / NCIMB 13405 / ORS 571</strain>
    </source>
</reference>
<dbReference type="PANTHER" id="PTHR23534:SF1">
    <property type="entry name" value="MAJOR FACILITATOR SUPERFAMILY PROTEIN"/>
    <property type="match status" value="1"/>
</dbReference>
<feature type="transmembrane region" description="Helical" evidence="1">
    <location>
        <begin position="317"/>
        <end position="341"/>
    </location>
</feature>
<feature type="transmembrane region" description="Helical" evidence="1">
    <location>
        <begin position="353"/>
        <end position="373"/>
    </location>
</feature>
<gene>
    <name evidence="2" type="ordered locus">AZC_4531</name>
</gene>
<proteinExistence type="predicted"/>
<dbReference type="eggNOG" id="COG2814">
    <property type="taxonomic scope" value="Bacteria"/>
</dbReference>